<name>G7W701_DESOD</name>
<accession>G7W701</accession>
<evidence type="ECO:0000313" key="2">
    <source>
        <dbReference type="Proteomes" id="UP000006346"/>
    </source>
</evidence>
<reference evidence="1 2" key="2">
    <citation type="journal article" date="2012" name="J. Bacteriol.">
        <title>Complete genome sequences of Desulfosporosinus orientis DSM765T, Desulfosporosinus youngiae DSM17734T, Desulfosporosinus meridiei DSM13257T, and Desulfosporosinus acidiphilus DSM22704T.</title>
        <authorList>
            <person name="Pester M."/>
            <person name="Brambilla E."/>
            <person name="Alazard D."/>
            <person name="Rattei T."/>
            <person name="Weinmaier T."/>
            <person name="Han J."/>
            <person name="Lucas S."/>
            <person name="Lapidus A."/>
            <person name="Cheng J.F."/>
            <person name="Goodwin L."/>
            <person name="Pitluck S."/>
            <person name="Peters L."/>
            <person name="Ovchinnikova G."/>
            <person name="Teshima H."/>
            <person name="Detter J.C."/>
            <person name="Han C.S."/>
            <person name="Tapia R."/>
            <person name="Land M.L."/>
            <person name="Hauser L."/>
            <person name="Kyrpides N.C."/>
            <person name="Ivanova N.N."/>
            <person name="Pagani I."/>
            <person name="Huntmann M."/>
            <person name="Wei C.L."/>
            <person name="Davenport K.W."/>
            <person name="Daligault H."/>
            <person name="Chain P.S."/>
            <person name="Chen A."/>
            <person name="Mavromatis K."/>
            <person name="Markowitz V."/>
            <person name="Szeto E."/>
            <person name="Mikhailova N."/>
            <person name="Pati A."/>
            <person name="Wagner M."/>
            <person name="Woyke T."/>
            <person name="Ollivier B."/>
            <person name="Klenk H.P."/>
            <person name="Spring S."/>
            <person name="Loy A."/>
        </authorList>
    </citation>
    <scope>NUCLEOTIDE SEQUENCE [LARGE SCALE GENOMIC DNA]</scope>
    <source>
        <strain evidence="2">ATCC 19365 / DSM 765 / NCIMB 8382 / VKM B-1628</strain>
    </source>
</reference>
<dbReference type="eggNOG" id="COG1357">
    <property type="taxonomic scope" value="Bacteria"/>
</dbReference>
<dbReference type="RefSeq" id="WP_014186665.1">
    <property type="nucleotide sequence ID" value="NC_016584.1"/>
</dbReference>
<dbReference type="AlphaFoldDB" id="G7W701"/>
<proteinExistence type="predicted"/>
<dbReference type="STRING" id="768706.Desor_4444"/>
<protein>
    <submittedName>
        <fullName evidence="1">Putative low-complexity protein</fullName>
    </submittedName>
</protein>
<dbReference type="InterPro" id="IPR052949">
    <property type="entry name" value="PA_immunity-related"/>
</dbReference>
<dbReference type="PANTHER" id="PTHR42999">
    <property type="entry name" value="ANTIBIOTIC RESISTANCE PROTEIN MCBG"/>
    <property type="match status" value="1"/>
</dbReference>
<evidence type="ECO:0000313" key="1">
    <source>
        <dbReference type="EMBL" id="AET69858.1"/>
    </source>
</evidence>
<dbReference type="PATRIC" id="fig|768706.3.peg.4517"/>
<dbReference type="OrthoDB" id="67652at2"/>
<gene>
    <name evidence="1" type="ordered locus">Desor_4444</name>
</gene>
<dbReference type="Pfam" id="PF13599">
    <property type="entry name" value="Pentapeptide_4"/>
    <property type="match status" value="1"/>
</dbReference>
<dbReference type="InterPro" id="IPR001646">
    <property type="entry name" value="5peptide_repeat"/>
</dbReference>
<dbReference type="Proteomes" id="UP000006346">
    <property type="component" value="Chromosome"/>
</dbReference>
<dbReference type="KEGG" id="dor:Desor_4444"/>
<sequence length="218" mass="24211">MEDRKSSLEIISPNLPKELDMLSIFDKCILSEDSFTRGIISNGLCKDQNADHVSFNKVLFKNVKFDNVSFKCLDLVDVRFENCDLSNVNFSESVIHKAEMINCKMVGMNMSDSALRNVLFDECDGSYALFRFLDCKQVNFNNCSLCSADFYKAKFSKVAFHNSNLQQTGMSGACLKGIDLSSCKIDGLGVAIDDLDGCIVSPEQVISFSKLLGLIIKS</sequence>
<keyword evidence="2" id="KW-1185">Reference proteome</keyword>
<organism evidence="1 2">
    <name type="scientific">Desulfosporosinus orientis (strain ATCC 19365 / DSM 765 / NCIMB 8382 / VKM B-1628 / Singapore I)</name>
    <name type="common">Desulfotomaculum orientis</name>
    <dbReference type="NCBI Taxonomy" id="768706"/>
    <lineage>
        <taxon>Bacteria</taxon>
        <taxon>Bacillati</taxon>
        <taxon>Bacillota</taxon>
        <taxon>Clostridia</taxon>
        <taxon>Eubacteriales</taxon>
        <taxon>Desulfitobacteriaceae</taxon>
        <taxon>Desulfosporosinus</taxon>
    </lineage>
</organism>
<dbReference type="SUPFAM" id="SSF141571">
    <property type="entry name" value="Pentapeptide repeat-like"/>
    <property type="match status" value="1"/>
</dbReference>
<reference evidence="2" key="1">
    <citation type="submission" date="2011-11" db="EMBL/GenBank/DDBJ databases">
        <title>Complete sequence of Desulfosporosinus orientis DSM 765.</title>
        <authorList>
            <person name="Lucas S."/>
            <person name="Han J."/>
            <person name="Lapidus A."/>
            <person name="Cheng J.-F."/>
            <person name="Goodwin L."/>
            <person name="Pitluck S."/>
            <person name="Peters L."/>
            <person name="Ovchinnikova G."/>
            <person name="Teshima H."/>
            <person name="Detter J.C."/>
            <person name="Han C."/>
            <person name="Tapia R."/>
            <person name="Land M."/>
            <person name="Hauser L."/>
            <person name="Kyrpides N."/>
            <person name="Ivanova N."/>
            <person name="Pagani I."/>
            <person name="Pester M."/>
            <person name="Spring S."/>
            <person name="Ollivier B."/>
            <person name="Rattei T."/>
            <person name="Klenk H.-P."/>
            <person name="Wagner M."/>
            <person name="Loy A."/>
            <person name="Woyke T."/>
        </authorList>
    </citation>
    <scope>NUCLEOTIDE SEQUENCE [LARGE SCALE GENOMIC DNA]</scope>
    <source>
        <strain evidence="2">ATCC 19365 / DSM 765 / NCIMB 8382 / VKM B-1628</strain>
    </source>
</reference>
<dbReference type="PANTHER" id="PTHR42999:SF1">
    <property type="entry name" value="PENTAPEPTIDE REPEAT-CONTAINING PROTEIN"/>
    <property type="match status" value="1"/>
</dbReference>
<dbReference type="EMBL" id="CP003108">
    <property type="protein sequence ID" value="AET69858.1"/>
    <property type="molecule type" value="Genomic_DNA"/>
</dbReference>
<dbReference type="Gene3D" id="2.160.20.80">
    <property type="entry name" value="E3 ubiquitin-protein ligase SopA"/>
    <property type="match status" value="1"/>
</dbReference>
<dbReference type="HOGENOM" id="CLU_033401_5_0_9"/>